<dbReference type="Proteomes" id="UP000092600">
    <property type="component" value="Unassembled WGS sequence"/>
</dbReference>
<dbReference type="AlphaFoldDB" id="A0A199VM20"/>
<dbReference type="EMBL" id="LSRQ01001366">
    <property type="protein sequence ID" value="OAY78124.1"/>
    <property type="molecule type" value="Genomic_DNA"/>
</dbReference>
<name>A0A199VM20_ANACO</name>
<evidence type="ECO:0000313" key="2">
    <source>
        <dbReference type="Proteomes" id="UP000092600"/>
    </source>
</evidence>
<proteinExistence type="predicted"/>
<protein>
    <submittedName>
        <fullName evidence="1">5'-adenylylsulfate reductase-like 3</fullName>
    </submittedName>
</protein>
<gene>
    <name evidence="1" type="ORF">ACMD2_06989</name>
</gene>
<comment type="caution">
    <text evidence="1">The sequence shown here is derived from an EMBL/GenBank/DDBJ whole genome shotgun (WGS) entry which is preliminary data.</text>
</comment>
<feature type="non-terminal residue" evidence="1">
    <location>
        <position position="132"/>
    </location>
</feature>
<organism evidence="1 2">
    <name type="scientific">Ananas comosus</name>
    <name type="common">Pineapple</name>
    <name type="synonym">Ananas ananas</name>
    <dbReference type="NCBI Taxonomy" id="4615"/>
    <lineage>
        <taxon>Eukaryota</taxon>
        <taxon>Viridiplantae</taxon>
        <taxon>Streptophyta</taxon>
        <taxon>Embryophyta</taxon>
        <taxon>Tracheophyta</taxon>
        <taxon>Spermatophyta</taxon>
        <taxon>Magnoliopsida</taxon>
        <taxon>Liliopsida</taxon>
        <taxon>Poales</taxon>
        <taxon>Bromeliaceae</taxon>
        <taxon>Bromelioideae</taxon>
        <taxon>Ananas</taxon>
    </lineage>
</organism>
<sequence length="132" mass="14637">MTLDSVEKSTKEMRLLCKGSESGALEQGGLCAVLFLLLVSFLQNLHAKFQSLSLLFPSIRHFAFEESSSAKHSLKVRSSWLPNTFSLKLHDACAGINPALSHSMPVERIEDLLTGDEVKEDIVQENCPFSWA</sequence>
<evidence type="ECO:0000313" key="1">
    <source>
        <dbReference type="EMBL" id="OAY78124.1"/>
    </source>
</evidence>
<accession>A0A199VM20</accession>
<reference evidence="1 2" key="1">
    <citation type="journal article" date="2016" name="DNA Res.">
        <title>The draft genome of MD-2 pineapple using hybrid error correction of long reads.</title>
        <authorList>
            <person name="Redwan R.M."/>
            <person name="Saidin A."/>
            <person name="Kumar S.V."/>
        </authorList>
    </citation>
    <scope>NUCLEOTIDE SEQUENCE [LARGE SCALE GENOMIC DNA]</scope>
    <source>
        <strain evidence="2">cv. MD2</strain>
        <tissue evidence="1">Leaf</tissue>
    </source>
</reference>